<sequence length="203" mass="22921">MVVDCTGCIYWRHVGFGCMACHWALDNPPFCRLASAENCTYKITKKEMNEQLNKINNEKALQLYREGKNDPEIALVFGVTNSAVSRWRRVRSLQANIPLEKKRTRSRVTSQGNITPPPPPETVQDLPQNIDMDPIIFAAFKMAEKIADSEGIEVPQKWRKLMDAVQQHVSRLEEYIEMGDEEKACATTLAALAAVGEINEKKA</sequence>
<proteinExistence type="predicted"/>
<feature type="region of interest" description="Disordered" evidence="1">
    <location>
        <begin position="102"/>
        <end position="127"/>
    </location>
</feature>
<reference evidence="2" key="1">
    <citation type="submission" date="2019-08" db="EMBL/GenBank/DDBJ databases">
        <authorList>
            <person name="Kucharzyk K."/>
            <person name="Murdoch R.W."/>
            <person name="Higgins S."/>
            <person name="Loffler F."/>
        </authorList>
    </citation>
    <scope>NUCLEOTIDE SEQUENCE</scope>
</reference>
<name>A0A644WVH3_9ZZZZ</name>
<dbReference type="AlphaFoldDB" id="A0A644WVH3"/>
<accession>A0A644WVH3</accession>
<dbReference type="EMBL" id="VSSQ01001391">
    <property type="protein sequence ID" value="MPM07926.1"/>
    <property type="molecule type" value="Genomic_DNA"/>
</dbReference>
<comment type="caution">
    <text evidence="2">The sequence shown here is derived from an EMBL/GenBank/DDBJ whole genome shotgun (WGS) entry which is preliminary data.</text>
</comment>
<organism evidence="2">
    <name type="scientific">bioreactor metagenome</name>
    <dbReference type="NCBI Taxonomy" id="1076179"/>
    <lineage>
        <taxon>unclassified sequences</taxon>
        <taxon>metagenomes</taxon>
        <taxon>ecological metagenomes</taxon>
    </lineage>
</organism>
<gene>
    <name evidence="2" type="ORF">SDC9_54237</name>
</gene>
<protein>
    <submittedName>
        <fullName evidence="2">Uncharacterized protein</fullName>
    </submittedName>
</protein>
<evidence type="ECO:0000256" key="1">
    <source>
        <dbReference type="SAM" id="MobiDB-lite"/>
    </source>
</evidence>
<evidence type="ECO:0000313" key="2">
    <source>
        <dbReference type="EMBL" id="MPM07926.1"/>
    </source>
</evidence>